<gene>
    <name evidence="1" type="ORF">K1X11_009855</name>
</gene>
<dbReference type="PANTHER" id="PTHR30528:SF0">
    <property type="entry name" value="CYTOPLASMIC PROTEIN"/>
    <property type="match status" value="1"/>
</dbReference>
<sequence length="382" mass="42557">MPLRLPPALSVPAPAARQFALLATGLTRPHPDVATALVHHGFIQIDPINVCGRMHEHIARPRIAAYREGDLHLHLHGLADSAPHGAPTLPAESRTAFEHFHPGRIVLSAFDVEAWPYLQTLMARRSRMPGSWGGKLTAAERRLATDVLAEITTRGALASEHFEHDARGHNGWNSTRVVKVVLDKLFAHGRLLIARRLNGRRVYDLPERILPAAVLAQPRPSPRATQRWIARLKLRQHRLVTLSRAELPLVADEIQPLAVPDCPPLYILRTDRPLLEAALSNNAPPPPEPRLLAPLDPLILDRKVTQKLWDFDYTWEVYTPAAKRQRGYYALPLLAGDRFIGHADLKADRPTNRLKVIGRQCARGHRLAPAVAQVATFLGLKP</sequence>
<dbReference type="EMBL" id="CP139781">
    <property type="protein sequence ID" value="WRQ89711.1"/>
    <property type="molecule type" value="Genomic_DNA"/>
</dbReference>
<dbReference type="PANTHER" id="PTHR30528">
    <property type="entry name" value="CYTOPLASMIC PROTEIN"/>
    <property type="match status" value="1"/>
</dbReference>
<protein>
    <submittedName>
        <fullName evidence="1">Crosslink repair DNA glycosylase YcaQ family protein</fullName>
    </submittedName>
</protein>
<evidence type="ECO:0000313" key="2">
    <source>
        <dbReference type="Proteomes" id="UP000738431"/>
    </source>
</evidence>
<name>A0ABZ1CDF8_9BACT</name>
<dbReference type="Proteomes" id="UP000738431">
    <property type="component" value="Chromosome"/>
</dbReference>
<dbReference type="InterPro" id="IPR009351">
    <property type="entry name" value="AlkZ-like"/>
</dbReference>
<organism evidence="1 2">
    <name type="scientific">Actomonas aquatica</name>
    <dbReference type="NCBI Taxonomy" id="2866162"/>
    <lineage>
        <taxon>Bacteria</taxon>
        <taxon>Pseudomonadati</taxon>
        <taxon>Verrucomicrobiota</taxon>
        <taxon>Opitutia</taxon>
        <taxon>Opitutales</taxon>
        <taxon>Opitutaceae</taxon>
        <taxon>Actomonas</taxon>
    </lineage>
</organism>
<dbReference type="RefSeq" id="WP_221032171.1">
    <property type="nucleotide sequence ID" value="NZ_CP139781.1"/>
</dbReference>
<evidence type="ECO:0000313" key="1">
    <source>
        <dbReference type="EMBL" id="WRQ89711.1"/>
    </source>
</evidence>
<proteinExistence type="predicted"/>
<keyword evidence="2" id="KW-1185">Reference proteome</keyword>
<reference evidence="1 2" key="2">
    <citation type="submission" date="2023-12" db="EMBL/GenBank/DDBJ databases">
        <title>Description of an unclassified Opitutus bacterium of Verrucomicrobiota.</title>
        <authorList>
            <person name="Zhang D.-F."/>
        </authorList>
    </citation>
    <scope>NUCLEOTIDE SEQUENCE [LARGE SCALE GENOMIC DNA]</scope>
    <source>
        <strain evidence="1 2">WL0086</strain>
    </source>
</reference>
<accession>A0ABZ1CDF8</accession>
<reference evidence="1 2" key="1">
    <citation type="submission" date="2021-08" db="EMBL/GenBank/DDBJ databases">
        <authorList>
            <person name="Zhang D."/>
            <person name="Zhang A."/>
            <person name="Wang L."/>
        </authorList>
    </citation>
    <scope>NUCLEOTIDE SEQUENCE [LARGE SCALE GENOMIC DNA]</scope>
    <source>
        <strain evidence="1 2">WL0086</strain>
    </source>
</reference>
<dbReference type="Pfam" id="PF06224">
    <property type="entry name" value="AlkZ-like"/>
    <property type="match status" value="1"/>
</dbReference>